<reference evidence="1" key="1">
    <citation type="journal article" date="2021" name="Proc. Natl. Acad. Sci. U.S.A.">
        <title>A Catalog of Tens of Thousands of Viruses from Human Metagenomes Reveals Hidden Associations with Chronic Diseases.</title>
        <authorList>
            <person name="Tisza M.J."/>
            <person name="Buck C.B."/>
        </authorList>
    </citation>
    <scope>NUCLEOTIDE SEQUENCE</scope>
    <source>
        <strain evidence="1">CtBLh2</strain>
    </source>
</reference>
<protein>
    <submittedName>
        <fullName evidence="1">Uncharacterized protein</fullName>
    </submittedName>
</protein>
<accession>A0A8S5S3D3</accession>
<organism evidence="1">
    <name type="scientific">Siphoviridae sp. ctBLh2</name>
    <dbReference type="NCBI Taxonomy" id="2827803"/>
    <lineage>
        <taxon>Viruses</taxon>
        <taxon>Duplodnaviria</taxon>
        <taxon>Heunggongvirae</taxon>
        <taxon>Uroviricota</taxon>
        <taxon>Caudoviricetes</taxon>
    </lineage>
</organism>
<sequence>MLFVYQFLNIHIQQFGNTNHRIQLRLRRVGTPLRYSRRVFAQLLRQPFARFILLSKNNFQSVYLFHLYLQNRLLTKILKIIQSLKSLIEVLSVVEISYIFIG</sequence>
<proteinExistence type="predicted"/>
<evidence type="ECO:0000313" key="1">
    <source>
        <dbReference type="EMBL" id="DAF45516.1"/>
    </source>
</evidence>
<name>A0A8S5S3D3_9CAUD</name>
<dbReference type="EMBL" id="BK032514">
    <property type="protein sequence ID" value="DAF45516.1"/>
    <property type="molecule type" value="Genomic_DNA"/>
</dbReference>